<evidence type="ECO:0000256" key="1">
    <source>
        <dbReference type="SAM" id="MobiDB-lite"/>
    </source>
</evidence>
<evidence type="ECO:0000313" key="2">
    <source>
        <dbReference type="EMBL" id="KAI5064415.1"/>
    </source>
</evidence>
<feature type="region of interest" description="Disordered" evidence="1">
    <location>
        <begin position="1"/>
        <end position="30"/>
    </location>
</feature>
<evidence type="ECO:0008006" key="4">
    <source>
        <dbReference type="Google" id="ProtNLM"/>
    </source>
</evidence>
<accession>A0A9D4UAN5</accession>
<comment type="caution">
    <text evidence="2">The sequence shown here is derived from an EMBL/GenBank/DDBJ whole genome shotgun (WGS) entry which is preliminary data.</text>
</comment>
<organism evidence="2 3">
    <name type="scientific">Adiantum capillus-veneris</name>
    <name type="common">Maidenhair fern</name>
    <dbReference type="NCBI Taxonomy" id="13818"/>
    <lineage>
        <taxon>Eukaryota</taxon>
        <taxon>Viridiplantae</taxon>
        <taxon>Streptophyta</taxon>
        <taxon>Embryophyta</taxon>
        <taxon>Tracheophyta</taxon>
        <taxon>Polypodiopsida</taxon>
        <taxon>Polypodiidae</taxon>
        <taxon>Polypodiales</taxon>
        <taxon>Pteridineae</taxon>
        <taxon>Pteridaceae</taxon>
        <taxon>Vittarioideae</taxon>
        <taxon>Adiantum</taxon>
    </lineage>
</organism>
<name>A0A9D4UAN5_ADICA</name>
<evidence type="ECO:0000313" key="3">
    <source>
        <dbReference type="Proteomes" id="UP000886520"/>
    </source>
</evidence>
<reference evidence="2" key="1">
    <citation type="submission" date="2021-01" db="EMBL/GenBank/DDBJ databases">
        <title>Adiantum capillus-veneris genome.</title>
        <authorList>
            <person name="Fang Y."/>
            <person name="Liao Q."/>
        </authorList>
    </citation>
    <scope>NUCLEOTIDE SEQUENCE</scope>
    <source>
        <strain evidence="2">H3</strain>
        <tissue evidence="2">Leaf</tissue>
    </source>
</reference>
<protein>
    <recommendedName>
        <fullName evidence="4">DUF3511 domain protein</fullName>
    </recommendedName>
</protein>
<proteinExistence type="predicted"/>
<gene>
    <name evidence="2" type="ORF">GOP47_0021085</name>
</gene>
<dbReference type="AlphaFoldDB" id="A0A9D4UAN5"/>
<dbReference type="PANTHER" id="PTHR33193:SF13">
    <property type="entry name" value="EXPRESSED PROTEIN"/>
    <property type="match status" value="1"/>
</dbReference>
<dbReference type="EMBL" id="JABFUD020000020">
    <property type="protein sequence ID" value="KAI5064415.1"/>
    <property type="molecule type" value="Genomic_DNA"/>
</dbReference>
<dbReference type="InterPro" id="IPR021899">
    <property type="entry name" value="DUF3511"/>
</dbReference>
<keyword evidence="3" id="KW-1185">Reference proteome</keyword>
<dbReference type="Pfam" id="PF12023">
    <property type="entry name" value="DUF3511"/>
    <property type="match status" value="1"/>
</dbReference>
<dbReference type="Proteomes" id="UP000886520">
    <property type="component" value="Chromosome 20"/>
</dbReference>
<dbReference type="PANTHER" id="PTHR33193">
    <property type="entry name" value="DOMAIN PROTEIN, PUTATIVE (DUF3511)-RELATED"/>
    <property type="match status" value="1"/>
</dbReference>
<dbReference type="OrthoDB" id="1655903at2759"/>
<sequence>MTVPSHAWPPYTGKVSQGESRGSPKYGMPEAAVGTSSELYAHRRSYSDIYNSSSSPYGSNNSCGGVYAIQPYTPSSHTYRERRTRSWDLSGDPELLRKKRLASYKVYGIEGKVKSTVKRSLHWVKGKYNKLVYGFK</sequence>